<comment type="caution">
    <text evidence="2">The sequence shown here is derived from an EMBL/GenBank/DDBJ whole genome shotgun (WGS) entry which is preliminary data.</text>
</comment>
<evidence type="ECO:0000313" key="2">
    <source>
        <dbReference type="EMBL" id="MFB2894492.1"/>
    </source>
</evidence>
<accession>A0ABV4XSQ8</accession>
<reference evidence="2 3" key="1">
    <citation type="submission" date="2024-09" db="EMBL/GenBank/DDBJ databases">
        <title>Floridaenema gen nov. (Aerosakkonemataceae, Aerosakkonematales ord. nov., Cyanobacteria) from benthic tropical and subtropical fresh waters, with the description of four new species.</title>
        <authorList>
            <person name="Moretto J.A."/>
            <person name="Berthold D.E."/>
            <person name="Lefler F.W."/>
            <person name="Huang I.-S."/>
            <person name="Laughinghouse H. IV."/>
        </authorList>
    </citation>
    <scope>NUCLEOTIDE SEQUENCE [LARGE SCALE GENOMIC DNA]</scope>
    <source>
        <strain evidence="2 3">BLCC-F50</strain>
    </source>
</reference>
<sequence>MKAEVLELKKQQKQALAQEVSNVDEARSSPLTVTDKPKPALKKKVVVQPETEETGGSDRTMDLSCTWLSGGNGDRTKRQLG</sequence>
<dbReference type="Proteomes" id="UP001576784">
    <property type="component" value="Unassembled WGS sequence"/>
</dbReference>
<dbReference type="EMBL" id="JBHFNR010000114">
    <property type="protein sequence ID" value="MFB2894492.1"/>
    <property type="molecule type" value="Genomic_DNA"/>
</dbReference>
<gene>
    <name evidence="2" type="ORF">ACE1CI_16400</name>
</gene>
<proteinExistence type="predicted"/>
<evidence type="ECO:0000256" key="1">
    <source>
        <dbReference type="SAM" id="MobiDB-lite"/>
    </source>
</evidence>
<name>A0ABV4XSQ8_9CYAN</name>
<organism evidence="2 3">
    <name type="scientific">Floridaenema flaviceps BLCC-F50</name>
    <dbReference type="NCBI Taxonomy" id="3153642"/>
    <lineage>
        <taxon>Bacteria</taxon>
        <taxon>Bacillati</taxon>
        <taxon>Cyanobacteriota</taxon>
        <taxon>Cyanophyceae</taxon>
        <taxon>Oscillatoriophycideae</taxon>
        <taxon>Aerosakkonematales</taxon>
        <taxon>Aerosakkonemataceae</taxon>
        <taxon>Floridanema</taxon>
        <taxon>Floridanema flaviceps</taxon>
    </lineage>
</organism>
<feature type="region of interest" description="Disordered" evidence="1">
    <location>
        <begin position="19"/>
        <end position="81"/>
    </location>
</feature>
<evidence type="ECO:0000313" key="3">
    <source>
        <dbReference type="Proteomes" id="UP001576784"/>
    </source>
</evidence>
<keyword evidence="3" id="KW-1185">Reference proteome</keyword>
<dbReference type="RefSeq" id="WP_413264140.1">
    <property type="nucleotide sequence ID" value="NZ_JBHFNR010000114.1"/>
</dbReference>
<protein>
    <submittedName>
        <fullName evidence="2">Uncharacterized protein</fullName>
    </submittedName>
</protein>